<dbReference type="Proteomes" id="UP000596660">
    <property type="component" value="Unplaced"/>
</dbReference>
<name>A0A803MTR6_CHEQI</name>
<proteinExistence type="predicted"/>
<reference evidence="1" key="2">
    <citation type="submission" date="2021-03" db="UniProtKB">
        <authorList>
            <consortium name="EnsemblPlants"/>
        </authorList>
    </citation>
    <scope>IDENTIFICATION</scope>
</reference>
<keyword evidence="2" id="KW-1185">Reference proteome</keyword>
<dbReference type="PANTHER" id="PTHR33527:SF28">
    <property type="entry name" value="GB|AAD43168.1"/>
    <property type="match status" value="1"/>
</dbReference>
<dbReference type="EnsemblPlants" id="AUR62035057-RA">
    <property type="protein sequence ID" value="AUR62035057-RA:cds"/>
    <property type="gene ID" value="AUR62035057"/>
</dbReference>
<protein>
    <submittedName>
        <fullName evidence="1">Uncharacterized protein</fullName>
    </submittedName>
</protein>
<evidence type="ECO:0000313" key="1">
    <source>
        <dbReference type="EnsemblPlants" id="AUR62035057-RA:cds"/>
    </source>
</evidence>
<evidence type="ECO:0000313" key="2">
    <source>
        <dbReference type="Proteomes" id="UP000596660"/>
    </source>
</evidence>
<reference evidence="1" key="1">
    <citation type="journal article" date="2017" name="Nature">
        <title>The genome of Chenopodium quinoa.</title>
        <authorList>
            <person name="Jarvis D.E."/>
            <person name="Ho Y.S."/>
            <person name="Lightfoot D.J."/>
            <person name="Schmoeckel S.M."/>
            <person name="Li B."/>
            <person name="Borm T.J.A."/>
            <person name="Ohyanagi H."/>
            <person name="Mineta K."/>
            <person name="Michell C.T."/>
            <person name="Saber N."/>
            <person name="Kharbatia N.M."/>
            <person name="Rupper R.R."/>
            <person name="Sharp A.R."/>
            <person name="Dally N."/>
            <person name="Boughton B.A."/>
            <person name="Woo Y.H."/>
            <person name="Gao G."/>
            <person name="Schijlen E.G.W.M."/>
            <person name="Guo X."/>
            <person name="Momin A.A."/>
            <person name="Negrao S."/>
            <person name="Al-Babili S."/>
            <person name="Gehring C."/>
            <person name="Roessner U."/>
            <person name="Jung C."/>
            <person name="Murphy K."/>
            <person name="Arold S.T."/>
            <person name="Gojobori T."/>
            <person name="van der Linden C.G."/>
            <person name="van Loo E.N."/>
            <person name="Jellen E.N."/>
            <person name="Maughan P.J."/>
            <person name="Tester M."/>
        </authorList>
    </citation>
    <scope>NUCLEOTIDE SEQUENCE [LARGE SCALE GENOMIC DNA]</scope>
    <source>
        <strain evidence="1">cv. PI 614886</strain>
    </source>
</reference>
<dbReference type="AlphaFoldDB" id="A0A803MTR6"/>
<dbReference type="PANTHER" id="PTHR33527">
    <property type="entry name" value="OS07G0274300 PROTEIN"/>
    <property type="match status" value="1"/>
</dbReference>
<sequence length="415" mass="47846">MEEGQEGDSTSRTITQEEFFSFHNIDRQLFSRLVFHMRREPSEALQVTAFWLWLERLEKAQFVVTILNFSDNLFMVFLEETLLCLKATESLFLLTCLDDIPMVRSIIGKTKDQVNLRGIHDNRVSVLLGIGYFVKKVCLNAFQDLIQRALENRSFVPINRTQQPNRSSFSLFHVSPKASVNKIIGRNVEGLSSTLNQSRLPPNNEENFRDSRDVVVNYPSLQVGDFSVPLRRDHFNVSNGNYSLKVGGASSSNYDPAIQANNNNYGLGTQPQTLQRNAVDQLYVQMQLSENSHQFQRFEEKPNSHPTERTVFLTFSKGYPILENELREFLNRNFGDIIEALYMQEVGENEQPLYARLVVRDERLMALVLSEHGRSKFSINGRHAWARKYVRKNSHSPPSSPPKMANKFSFFQYSK</sequence>
<organism evidence="1 2">
    <name type="scientific">Chenopodium quinoa</name>
    <name type="common">Quinoa</name>
    <dbReference type="NCBI Taxonomy" id="63459"/>
    <lineage>
        <taxon>Eukaryota</taxon>
        <taxon>Viridiplantae</taxon>
        <taxon>Streptophyta</taxon>
        <taxon>Embryophyta</taxon>
        <taxon>Tracheophyta</taxon>
        <taxon>Spermatophyta</taxon>
        <taxon>Magnoliopsida</taxon>
        <taxon>eudicotyledons</taxon>
        <taxon>Gunneridae</taxon>
        <taxon>Pentapetalae</taxon>
        <taxon>Caryophyllales</taxon>
        <taxon>Chenopodiaceae</taxon>
        <taxon>Chenopodioideae</taxon>
        <taxon>Atripliceae</taxon>
        <taxon>Chenopodium</taxon>
    </lineage>
</organism>
<dbReference type="OMA" id="ITQEEFF"/>
<dbReference type="Gramene" id="AUR62035057-RA">
    <property type="protein sequence ID" value="AUR62035057-RA:cds"/>
    <property type="gene ID" value="AUR62035057"/>
</dbReference>
<accession>A0A803MTR6</accession>